<dbReference type="PANTHER" id="PTHR34062">
    <property type="entry name" value="OXIDOREDUCTASE 21 KDA SUBUNIT, PUTATIVE (AFU_ORTHOLOGUE AFUA_4G04750)-RELATED"/>
    <property type="match status" value="1"/>
</dbReference>
<dbReference type="InterPro" id="IPR053229">
    <property type="entry name" value="NADH-Q_oxidrdct_subunit"/>
</dbReference>
<organism evidence="3 4">
    <name type="scientific">Chlorella ohadii</name>
    <dbReference type="NCBI Taxonomy" id="2649997"/>
    <lineage>
        <taxon>Eukaryota</taxon>
        <taxon>Viridiplantae</taxon>
        <taxon>Chlorophyta</taxon>
        <taxon>core chlorophytes</taxon>
        <taxon>Trebouxiophyceae</taxon>
        <taxon>Chlorellales</taxon>
        <taxon>Chlorellaceae</taxon>
        <taxon>Chlorella clade</taxon>
        <taxon>Chlorella</taxon>
    </lineage>
</organism>
<feature type="domain" description="NADH-ubiquinone oxidoreductase 21kDa subunit N-terminal" evidence="2">
    <location>
        <begin position="8"/>
        <end position="95"/>
    </location>
</feature>
<gene>
    <name evidence="3" type="ORF">COHA_008968</name>
</gene>
<evidence type="ECO:0000256" key="1">
    <source>
        <dbReference type="SAM" id="Phobius"/>
    </source>
</evidence>
<dbReference type="AlphaFoldDB" id="A0AAD5DFP0"/>
<dbReference type="EMBL" id="JADXDR010000161">
    <property type="protein sequence ID" value="KAI7837175.1"/>
    <property type="molecule type" value="Genomic_DNA"/>
</dbReference>
<dbReference type="Pfam" id="PF10785">
    <property type="entry name" value="NADH-u_ox-rdase"/>
    <property type="match status" value="1"/>
</dbReference>
<keyword evidence="1" id="KW-0472">Membrane</keyword>
<reference evidence="3" key="1">
    <citation type="submission" date="2020-11" db="EMBL/GenBank/DDBJ databases">
        <title>Chlorella ohadii genome sequencing and assembly.</title>
        <authorList>
            <person name="Murik O."/>
            <person name="Treves H."/>
            <person name="Kedem I."/>
            <person name="Shotland Y."/>
            <person name="Kaplan A."/>
        </authorList>
    </citation>
    <scope>NUCLEOTIDE SEQUENCE</scope>
    <source>
        <strain evidence="3">1</strain>
    </source>
</reference>
<name>A0AAD5DFP0_9CHLO</name>
<feature type="transmembrane region" description="Helical" evidence="1">
    <location>
        <begin position="68"/>
        <end position="85"/>
    </location>
</feature>
<comment type="caution">
    <text evidence="3">The sequence shown here is derived from an EMBL/GenBank/DDBJ whole genome shotgun (WGS) entry which is preliminary data.</text>
</comment>
<accession>A0AAD5DFP0</accession>
<evidence type="ECO:0000313" key="3">
    <source>
        <dbReference type="EMBL" id="KAI7837175.1"/>
    </source>
</evidence>
<sequence length="107" mass="11154">MGKILDEPKWPVVDAAPSFSKTVGNFSLDDWGLAAGVAAVSAPLGYLAGAQRSPAYAKVAGSMARPTMWTAVIMGATAGFMLAYQNSCGRLMGLKPNEAEVRAFGRS</sequence>
<dbReference type="Proteomes" id="UP001205105">
    <property type="component" value="Unassembled WGS sequence"/>
</dbReference>
<proteinExistence type="predicted"/>
<keyword evidence="4" id="KW-1185">Reference proteome</keyword>
<keyword evidence="1" id="KW-0812">Transmembrane</keyword>
<evidence type="ECO:0000313" key="4">
    <source>
        <dbReference type="Proteomes" id="UP001205105"/>
    </source>
</evidence>
<feature type="transmembrane region" description="Helical" evidence="1">
    <location>
        <begin position="31"/>
        <end position="48"/>
    </location>
</feature>
<protein>
    <recommendedName>
        <fullName evidence="2">NADH-ubiquinone oxidoreductase 21kDa subunit N-terminal domain-containing protein</fullName>
    </recommendedName>
</protein>
<dbReference type="InterPro" id="IPR019721">
    <property type="entry name" value="NADH-UbQ_OxRdtase_su21_N"/>
</dbReference>
<evidence type="ECO:0000259" key="2">
    <source>
        <dbReference type="Pfam" id="PF10785"/>
    </source>
</evidence>
<dbReference type="PANTHER" id="PTHR34062:SF1">
    <property type="entry name" value="NADH-UBIQUINONE OXIDOREDUCTASE 21KDA SUBUNIT N-TERMINAL DOMAIN-CONTAINING PROTEIN"/>
    <property type="match status" value="1"/>
</dbReference>
<keyword evidence="1" id="KW-1133">Transmembrane helix</keyword>